<dbReference type="SUPFAM" id="SSF52540">
    <property type="entry name" value="P-loop containing nucleoside triphosphate hydrolases"/>
    <property type="match status" value="1"/>
</dbReference>
<dbReference type="PANTHER" id="PTHR43442">
    <property type="entry name" value="GLUCONOKINASE-RELATED"/>
    <property type="match status" value="1"/>
</dbReference>
<evidence type="ECO:0000256" key="9">
    <source>
        <dbReference type="RuleBase" id="RU363066"/>
    </source>
</evidence>
<keyword evidence="5 9" id="KW-0547">Nucleotide-binding</keyword>
<evidence type="ECO:0000256" key="1">
    <source>
        <dbReference type="ARBA" id="ARBA00004761"/>
    </source>
</evidence>
<keyword evidence="11" id="KW-1185">Reference proteome</keyword>
<dbReference type="CDD" id="cd02021">
    <property type="entry name" value="GntK"/>
    <property type="match status" value="1"/>
</dbReference>
<dbReference type="InterPro" id="IPR006001">
    <property type="entry name" value="Therm_gnt_kin"/>
</dbReference>
<name>A0ABP5ECZ8_9MICO</name>
<proteinExistence type="inferred from homology"/>
<evidence type="ECO:0000256" key="5">
    <source>
        <dbReference type="ARBA" id="ARBA00022741"/>
    </source>
</evidence>
<protein>
    <recommendedName>
        <fullName evidence="3 9">Gluconokinase</fullName>
        <ecNumber evidence="3 9">2.7.1.12</ecNumber>
    </recommendedName>
</protein>
<accession>A0ABP5ECZ8</accession>
<gene>
    <name evidence="10" type="ORF">GCM10009777_31140</name>
</gene>
<comment type="caution">
    <text evidence="10">The sequence shown here is derived from an EMBL/GenBank/DDBJ whole genome shotgun (WGS) entry which is preliminary data.</text>
</comment>
<evidence type="ECO:0000256" key="3">
    <source>
        <dbReference type="ARBA" id="ARBA00012054"/>
    </source>
</evidence>
<keyword evidence="4 9" id="KW-0808">Transferase</keyword>
<dbReference type="Pfam" id="PF01202">
    <property type="entry name" value="SKI"/>
    <property type="match status" value="1"/>
</dbReference>
<evidence type="ECO:0000256" key="8">
    <source>
        <dbReference type="ARBA" id="ARBA00048090"/>
    </source>
</evidence>
<dbReference type="Gene3D" id="3.40.50.300">
    <property type="entry name" value="P-loop containing nucleotide triphosphate hydrolases"/>
    <property type="match status" value="1"/>
</dbReference>
<comment type="catalytic activity">
    <reaction evidence="8 9">
        <text>D-gluconate + ATP = 6-phospho-D-gluconate + ADP + H(+)</text>
        <dbReference type="Rhea" id="RHEA:19433"/>
        <dbReference type="ChEBI" id="CHEBI:15378"/>
        <dbReference type="ChEBI" id="CHEBI:18391"/>
        <dbReference type="ChEBI" id="CHEBI:30616"/>
        <dbReference type="ChEBI" id="CHEBI:58759"/>
        <dbReference type="ChEBI" id="CHEBI:456216"/>
        <dbReference type="EC" id="2.7.1.12"/>
    </reaction>
</comment>
<keyword evidence="6 9" id="KW-0418">Kinase</keyword>
<dbReference type="Proteomes" id="UP001500326">
    <property type="component" value="Unassembled WGS sequence"/>
</dbReference>
<dbReference type="NCBIfam" id="TIGR01313">
    <property type="entry name" value="therm_gnt_kin"/>
    <property type="match status" value="1"/>
</dbReference>
<dbReference type="RefSeq" id="WP_344064264.1">
    <property type="nucleotide sequence ID" value="NZ_BAAAOH010000001.1"/>
</dbReference>
<evidence type="ECO:0000256" key="6">
    <source>
        <dbReference type="ARBA" id="ARBA00022777"/>
    </source>
</evidence>
<keyword evidence="7 9" id="KW-0067">ATP-binding</keyword>
<evidence type="ECO:0000256" key="7">
    <source>
        <dbReference type="ARBA" id="ARBA00022840"/>
    </source>
</evidence>
<evidence type="ECO:0000313" key="11">
    <source>
        <dbReference type="Proteomes" id="UP001500326"/>
    </source>
</evidence>
<dbReference type="InterPro" id="IPR031322">
    <property type="entry name" value="Shikimate/glucono_kinase"/>
</dbReference>
<comment type="pathway">
    <text evidence="1">Carbohydrate acid metabolism.</text>
</comment>
<evidence type="ECO:0000256" key="2">
    <source>
        <dbReference type="ARBA" id="ARBA00008420"/>
    </source>
</evidence>
<dbReference type="EMBL" id="BAAAOH010000001">
    <property type="protein sequence ID" value="GAA1993346.1"/>
    <property type="molecule type" value="Genomic_DNA"/>
</dbReference>
<organism evidence="10 11">
    <name type="scientific">Microbacterium pumilum</name>
    <dbReference type="NCBI Taxonomy" id="344165"/>
    <lineage>
        <taxon>Bacteria</taxon>
        <taxon>Bacillati</taxon>
        <taxon>Actinomycetota</taxon>
        <taxon>Actinomycetes</taxon>
        <taxon>Micrococcales</taxon>
        <taxon>Microbacteriaceae</taxon>
        <taxon>Microbacterium</taxon>
    </lineage>
</organism>
<sequence length="168" mass="17586">MTNSTPLVCVMGVSAAGKSTVGAALAGVLGVPFADADDLHSDANRSKMASGIPLGDEDRWPWLDAVGGHFQEHRATGLVMACSALRRVYRDRIRAVAPDVVFVHLDGSRELLAARAAARTDHFMPAALLNSQIATLEPLAADERGLVADVGMPVSDLVDDVAARLSSA</sequence>
<dbReference type="EC" id="2.7.1.12" evidence="3 9"/>
<reference evidence="11" key="1">
    <citation type="journal article" date="2019" name="Int. J. Syst. Evol. Microbiol.">
        <title>The Global Catalogue of Microorganisms (GCM) 10K type strain sequencing project: providing services to taxonomists for standard genome sequencing and annotation.</title>
        <authorList>
            <consortium name="The Broad Institute Genomics Platform"/>
            <consortium name="The Broad Institute Genome Sequencing Center for Infectious Disease"/>
            <person name="Wu L."/>
            <person name="Ma J."/>
        </authorList>
    </citation>
    <scope>NUCLEOTIDE SEQUENCE [LARGE SCALE GENOMIC DNA]</scope>
    <source>
        <strain evidence="11">JCM 14902</strain>
    </source>
</reference>
<evidence type="ECO:0000313" key="10">
    <source>
        <dbReference type="EMBL" id="GAA1993346.1"/>
    </source>
</evidence>
<comment type="similarity">
    <text evidence="2 9">Belongs to the gluconokinase GntK/GntV family.</text>
</comment>
<evidence type="ECO:0000256" key="4">
    <source>
        <dbReference type="ARBA" id="ARBA00022679"/>
    </source>
</evidence>
<dbReference type="InterPro" id="IPR027417">
    <property type="entry name" value="P-loop_NTPase"/>
</dbReference>
<dbReference type="PANTHER" id="PTHR43442:SF3">
    <property type="entry name" value="GLUCONOKINASE-RELATED"/>
    <property type="match status" value="1"/>
</dbReference>